<dbReference type="InterPro" id="IPR047057">
    <property type="entry name" value="MerR_fam"/>
</dbReference>
<dbReference type="EMBL" id="JAAVSD010000011">
    <property type="protein sequence ID" value="NLR29630.1"/>
    <property type="molecule type" value="Genomic_DNA"/>
</dbReference>
<dbReference type="PROSITE" id="PS00552">
    <property type="entry name" value="HTH_MERR_1"/>
    <property type="match status" value="1"/>
</dbReference>
<dbReference type="PANTHER" id="PTHR30204:SF98">
    <property type="entry name" value="HTH-TYPE TRANSCRIPTIONAL REGULATOR ADHR"/>
    <property type="match status" value="1"/>
</dbReference>
<dbReference type="InterPro" id="IPR000551">
    <property type="entry name" value="MerR-type_HTH_dom"/>
</dbReference>
<dbReference type="CDD" id="cd01109">
    <property type="entry name" value="HTH_YyaN"/>
    <property type="match status" value="1"/>
</dbReference>
<evidence type="ECO:0000313" key="4">
    <source>
        <dbReference type="Proteomes" id="UP000707477"/>
    </source>
</evidence>
<evidence type="ECO:0000259" key="2">
    <source>
        <dbReference type="PROSITE" id="PS50937"/>
    </source>
</evidence>
<gene>
    <name evidence="3" type="ORF">HEQ44_05470</name>
</gene>
<name>A0ABX1L973_9LACO</name>
<dbReference type="RefSeq" id="WP_168849425.1">
    <property type="nucleotide sequence ID" value="NZ_JAAVSD010000011.1"/>
</dbReference>
<dbReference type="Gene3D" id="1.10.1660.10">
    <property type="match status" value="1"/>
</dbReference>
<dbReference type="PANTHER" id="PTHR30204">
    <property type="entry name" value="REDOX-CYCLING DRUG-SENSING TRANSCRIPTIONAL ACTIVATOR SOXR"/>
    <property type="match status" value="1"/>
</dbReference>
<keyword evidence="1" id="KW-0238">DNA-binding</keyword>
<evidence type="ECO:0000256" key="1">
    <source>
        <dbReference type="ARBA" id="ARBA00023125"/>
    </source>
</evidence>
<keyword evidence="4" id="KW-1185">Reference proteome</keyword>
<dbReference type="PRINTS" id="PR00040">
    <property type="entry name" value="HTHMERR"/>
</dbReference>
<organism evidence="3 4">
    <name type="scientific">Levilactobacillus tujiorum</name>
    <dbReference type="NCBI Taxonomy" id="2912243"/>
    <lineage>
        <taxon>Bacteria</taxon>
        <taxon>Bacillati</taxon>
        <taxon>Bacillota</taxon>
        <taxon>Bacilli</taxon>
        <taxon>Lactobacillales</taxon>
        <taxon>Lactobacillaceae</taxon>
        <taxon>Levilactobacillus</taxon>
    </lineage>
</organism>
<comment type="caution">
    <text evidence="3">The sequence shown here is derived from an EMBL/GenBank/DDBJ whole genome shotgun (WGS) entry which is preliminary data.</text>
</comment>
<dbReference type="SUPFAM" id="SSF46955">
    <property type="entry name" value="Putative DNA-binding domain"/>
    <property type="match status" value="1"/>
</dbReference>
<protein>
    <submittedName>
        <fullName evidence="3">MerR family transcriptional regulator</fullName>
    </submittedName>
</protein>
<dbReference type="SMART" id="SM00422">
    <property type="entry name" value="HTH_MERR"/>
    <property type="match status" value="1"/>
</dbReference>
<dbReference type="PROSITE" id="PS50937">
    <property type="entry name" value="HTH_MERR_2"/>
    <property type="match status" value="1"/>
</dbReference>
<dbReference type="InterPro" id="IPR009061">
    <property type="entry name" value="DNA-bd_dom_put_sf"/>
</dbReference>
<proteinExistence type="predicted"/>
<dbReference type="Proteomes" id="UP000707477">
    <property type="component" value="Unassembled WGS sequence"/>
</dbReference>
<reference evidence="3 4" key="1">
    <citation type="submission" date="2020-03" db="EMBL/GenBank/DDBJ databases">
        <authorList>
            <person name="Zhang Z."/>
            <person name="Guo Z."/>
            <person name="Hou Q."/>
            <person name="Shen X."/>
        </authorList>
    </citation>
    <scope>NUCLEOTIDE SEQUENCE [LARGE SCALE GENOMIC DNA]</scope>
    <source>
        <strain evidence="3 4">HBUAS51329</strain>
    </source>
</reference>
<evidence type="ECO:0000313" key="3">
    <source>
        <dbReference type="EMBL" id="NLR29630.1"/>
    </source>
</evidence>
<sequence>MVESVRHYRIGEFAQLVGLSTYTLRYYEDQGLVKSHRDENGVRYYTERDIRWVGFILHLKGTGMRINDLKRYVQLRAEGDATIPTRRAMLQKAKDDAEADIAELQMHLQVLGHKIDWYDGKVDHTIADSESFHDYLQRFNDDK</sequence>
<dbReference type="Pfam" id="PF13411">
    <property type="entry name" value="MerR_1"/>
    <property type="match status" value="1"/>
</dbReference>
<accession>A0ABX1L973</accession>
<feature type="domain" description="HTH merR-type" evidence="2">
    <location>
        <begin position="7"/>
        <end position="75"/>
    </location>
</feature>